<protein>
    <submittedName>
        <fullName evidence="1">Uncharacterized protein</fullName>
    </submittedName>
</protein>
<accession>A0ABU6CVF5</accession>
<dbReference type="EMBL" id="JAYMYJ010000061">
    <property type="protein sequence ID" value="MEB4590780.1"/>
    <property type="molecule type" value="Genomic_DNA"/>
</dbReference>
<keyword evidence="2" id="KW-1185">Reference proteome</keyword>
<sequence>MNQSATFTRGELSGSFDTIRLQVVEVQSLLDAIQRQHDNSPAADQLSGIIRLLNLLDSELGRLQTRADDLEAWAHVTAKRAAASLASQLAEVQS</sequence>
<gene>
    <name evidence="1" type="ORF">VSS37_07300</name>
</gene>
<proteinExistence type="predicted"/>
<reference evidence="2" key="1">
    <citation type="submission" date="2023-07" db="EMBL/GenBank/DDBJ databases">
        <title>The carbon used by Thiothrix.</title>
        <authorList>
            <person name="Chen L."/>
        </authorList>
    </citation>
    <scope>NUCLEOTIDE SEQUENCE [LARGE SCALE GENOMIC DNA]</scope>
</reference>
<dbReference type="RefSeq" id="WP_324694144.1">
    <property type="nucleotide sequence ID" value="NZ_JAYMYJ010000061.1"/>
</dbReference>
<evidence type="ECO:0000313" key="1">
    <source>
        <dbReference type="EMBL" id="MEB4590780.1"/>
    </source>
</evidence>
<dbReference type="Proteomes" id="UP001308005">
    <property type="component" value="Unassembled WGS sequence"/>
</dbReference>
<comment type="caution">
    <text evidence="1">The sequence shown here is derived from an EMBL/GenBank/DDBJ whole genome shotgun (WGS) entry which is preliminary data.</text>
</comment>
<organism evidence="1 2">
    <name type="scientific">Candidatus Thiothrix phosphatis</name>
    <dbReference type="NCBI Taxonomy" id="3112415"/>
    <lineage>
        <taxon>Bacteria</taxon>
        <taxon>Pseudomonadati</taxon>
        <taxon>Pseudomonadota</taxon>
        <taxon>Gammaproteobacteria</taxon>
        <taxon>Thiotrichales</taxon>
        <taxon>Thiotrichaceae</taxon>
        <taxon>Thiothrix</taxon>
    </lineage>
</organism>
<name>A0ABU6CVF5_9GAMM</name>
<evidence type="ECO:0000313" key="2">
    <source>
        <dbReference type="Proteomes" id="UP001308005"/>
    </source>
</evidence>